<dbReference type="InterPro" id="IPR050834">
    <property type="entry name" value="Glycosyltransf_2"/>
</dbReference>
<dbReference type="Gene3D" id="3.90.550.10">
    <property type="entry name" value="Spore Coat Polysaccharide Biosynthesis Protein SpsA, Chain A"/>
    <property type="match status" value="1"/>
</dbReference>
<proteinExistence type="predicted"/>
<reference evidence="3" key="1">
    <citation type="submission" date="2016-10" db="EMBL/GenBank/DDBJ databases">
        <authorList>
            <person name="Varghese N."/>
            <person name="Submissions S."/>
        </authorList>
    </citation>
    <scope>NUCLEOTIDE SEQUENCE [LARGE SCALE GENOMIC DNA]</scope>
    <source>
        <strain evidence="3">DSM 22361</strain>
    </source>
</reference>
<evidence type="ECO:0000313" key="2">
    <source>
        <dbReference type="EMBL" id="SEG73468.1"/>
    </source>
</evidence>
<protein>
    <submittedName>
        <fullName evidence="2">Glycosyl transferase family 2</fullName>
    </submittedName>
</protein>
<dbReference type="CDD" id="cd00761">
    <property type="entry name" value="Glyco_tranf_GTA_type"/>
    <property type="match status" value="1"/>
</dbReference>
<organism evidence="2 3">
    <name type="scientific">Sphingobacterium lactis</name>
    <dbReference type="NCBI Taxonomy" id="797291"/>
    <lineage>
        <taxon>Bacteria</taxon>
        <taxon>Pseudomonadati</taxon>
        <taxon>Bacteroidota</taxon>
        <taxon>Sphingobacteriia</taxon>
        <taxon>Sphingobacteriales</taxon>
        <taxon>Sphingobacteriaceae</taxon>
        <taxon>Sphingobacterium</taxon>
    </lineage>
</organism>
<evidence type="ECO:0000313" key="3">
    <source>
        <dbReference type="Proteomes" id="UP000236731"/>
    </source>
</evidence>
<dbReference type="AlphaFoldDB" id="A0A1H6CKL6"/>
<evidence type="ECO:0000259" key="1">
    <source>
        <dbReference type="Pfam" id="PF00535"/>
    </source>
</evidence>
<dbReference type="GO" id="GO:0016740">
    <property type="term" value="F:transferase activity"/>
    <property type="evidence" value="ECO:0007669"/>
    <property type="project" value="UniProtKB-KW"/>
</dbReference>
<dbReference type="PANTHER" id="PTHR43685">
    <property type="entry name" value="GLYCOSYLTRANSFERASE"/>
    <property type="match status" value="1"/>
</dbReference>
<keyword evidence="3" id="KW-1185">Reference proteome</keyword>
<name>A0A1H6CKL6_9SPHI</name>
<dbReference type="SUPFAM" id="SSF53448">
    <property type="entry name" value="Nucleotide-diphospho-sugar transferases"/>
    <property type="match status" value="1"/>
</dbReference>
<dbReference type="Pfam" id="PF00535">
    <property type="entry name" value="Glycos_transf_2"/>
    <property type="match status" value="1"/>
</dbReference>
<dbReference type="InterPro" id="IPR001173">
    <property type="entry name" value="Glyco_trans_2-like"/>
</dbReference>
<feature type="domain" description="Glycosyltransferase 2-like" evidence="1">
    <location>
        <begin position="11"/>
        <end position="177"/>
    </location>
</feature>
<sequence>MTMENTDPFVSFVLPAYKQQFLAAAIQSILDQRYANFELIIVDDASPENLAAVVAEFTDPRIRFYSNEQNIGGKDLVRNWNQCLTHATGEWVVLASDDDIYSPFFLEKLLALNKRFPNLDLFYCRFHTIDSFGETVSYSEPCLTYETAEEFIFFNLIQRRQQVAPNFMFRRTAIEQIGGFVNLPLAWGADDATWCTLTLGKGAAYCEDVLFQWRFSGANISSQKSNLIEKSRSRLLFLDYCRDKIIPSLREDNAVSAYYAKLIRFHYENSFKGEIIHALSHAKSFKIAYKSFQSKPIRSFIGLIGYVKMMVNIVYFKLSGK</sequence>
<dbReference type="PANTHER" id="PTHR43685:SF2">
    <property type="entry name" value="GLYCOSYLTRANSFERASE 2-LIKE DOMAIN-CONTAINING PROTEIN"/>
    <property type="match status" value="1"/>
</dbReference>
<dbReference type="Proteomes" id="UP000236731">
    <property type="component" value="Unassembled WGS sequence"/>
</dbReference>
<accession>A0A1H6CKL6</accession>
<keyword evidence="2" id="KW-0808">Transferase</keyword>
<dbReference type="EMBL" id="FNUT01000016">
    <property type="protein sequence ID" value="SEG73468.1"/>
    <property type="molecule type" value="Genomic_DNA"/>
</dbReference>
<gene>
    <name evidence="2" type="ORF">SAMN05421877_11666</name>
</gene>
<dbReference type="InterPro" id="IPR029044">
    <property type="entry name" value="Nucleotide-diphossugar_trans"/>
</dbReference>